<comment type="function">
    <text evidence="10">Required for proper folding and/or the stability of a subset of proteins in the endoplasmic reticulum. Component of glycosylphosphatidylinositol-mannosyltransferase 1 which transfers the first of the 4 mannoses in the GPI-anchor precursors during GPI-anchor biosynthesis. Probably acts by stabilizing the mannosyltransferase GPI14.</text>
</comment>
<organism evidence="11 12">
    <name type="scientific">Serendipita indica (strain DSM 11827)</name>
    <name type="common">Root endophyte fungus</name>
    <name type="synonym">Piriformospora indica</name>
    <dbReference type="NCBI Taxonomy" id="1109443"/>
    <lineage>
        <taxon>Eukaryota</taxon>
        <taxon>Fungi</taxon>
        <taxon>Dikarya</taxon>
        <taxon>Basidiomycota</taxon>
        <taxon>Agaricomycotina</taxon>
        <taxon>Agaricomycetes</taxon>
        <taxon>Sebacinales</taxon>
        <taxon>Serendipitaceae</taxon>
        <taxon>Serendipita</taxon>
    </lineage>
</organism>
<comment type="caution">
    <text evidence="11">The sequence shown here is derived from an EMBL/GenBank/DDBJ whole genome shotgun (WGS) entry which is preliminary data.</text>
</comment>
<comment type="pathway">
    <text evidence="2 10">Glycolipid biosynthesis; glycosylphosphatidylinositol-anchor biosynthesis.</text>
</comment>
<dbReference type="InterPro" id="IPR013233">
    <property type="entry name" value="PIG-X/PBN1"/>
</dbReference>
<dbReference type="OMA" id="WGTTDLE"/>
<evidence type="ECO:0000256" key="9">
    <source>
        <dbReference type="ARBA" id="ARBA00023180"/>
    </source>
</evidence>
<protein>
    <recommendedName>
        <fullName evidence="10">Protein PBN1</fullName>
    </recommendedName>
</protein>
<dbReference type="PANTHER" id="PTHR28650:SF1">
    <property type="entry name" value="PHOSPHATIDYLINOSITOL-GLYCAN BIOSYNTHESIS CLASS X PROTEIN"/>
    <property type="match status" value="1"/>
</dbReference>
<evidence type="ECO:0000256" key="2">
    <source>
        <dbReference type="ARBA" id="ARBA00004687"/>
    </source>
</evidence>
<keyword evidence="6 10" id="KW-0256">Endoplasmic reticulum</keyword>
<keyword evidence="7 10" id="KW-1133">Transmembrane helix</keyword>
<dbReference type="STRING" id="1109443.G4U2X4"/>
<dbReference type="Proteomes" id="UP000007148">
    <property type="component" value="Unassembled WGS sequence"/>
</dbReference>
<proteinExistence type="inferred from homology"/>
<evidence type="ECO:0000313" key="12">
    <source>
        <dbReference type="Proteomes" id="UP000007148"/>
    </source>
</evidence>
<evidence type="ECO:0000256" key="8">
    <source>
        <dbReference type="ARBA" id="ARBA00023136"/>
    </source>
</evidence>
<evidence type="ECO:0000256" key="5">
    <source>
        <dbReference type="ARBA" id="ARBA00022692"/>
    </source>
</evidence>
<dbReference type="FunCoup" id="G4U2X4">
    <property type="interactions" value="3"/>
</dbReference>
<evidence type="ECO:0000256" key="4">
    <source>
        <dbReference type="ARBA" id="ARBA00022502"/>
    </source>
</evidence>
<dbReference type="PANTHER" id="PTHR28650">
    <property type="entry name" value="PHOSPHATIDYLINOSITOL-GLYCAN BIOSYNTHESIS CLASS X PROTEIN"/>
    <property type="match status" value="1"/>
</dbReference>
<evidence type="ECO:0000256" key="3">
    <source>
        <dbReference type="ARBA" id="ARBA00010345"/>
    </source>
</evidence>
<feature type="transmembrane region" description="Helical" evidence="10">
    <location>
        <begin position="181"/>
        <end position="201"/>
    </location>
</feature>
<keyword evidence="12" id="KW-1185">Reference proteome</keyword>
<reference evidence="11 12" key="1">
    <citation type="journal article" date="2011" name="PLoS Pathog.">
        <title>Endophytic Life Strategies Decoded by Genome and Transcriptome Analyses of the Mutualistic Root Symbiont Piriformospora indica.</title>
        <authorList>
            <person name="Zuccaro A."/>
            <person name="Lahrmann U."/>
            <person name="Guldener U."/>
            <person name="Langen G."/>
            <person name="Pfiffi S."/>
            <person name="Biedenkopf D."/>
            <person name="Wong P."/>
            <person name="Samans B."/>
            <person name="Grimm C."/>
            <person name="Basiewicz M."/>
            <person name="Murat C."/>
            <person name="Martin F."/>
            <person name="Kogel K.H."/>
        </authorList>
    </citation>
    <scope>NUCLEOTIDE SEQUENCE [LARGE SCALE GENOMIC DNA]</scope>
    <source>
        <strain evidence="11 12">DSM 11827</strain>
    </source>
</reference>
<dbReference type="EMBL" id="CAFZ01001878">
    <property type="protein sequence ID" value="CCA77981.1"/>
    <property type="molecule type" value="Genomic_DNA"/>
</dbReference>
<dbReference type="SMART" id="SM00780">
    <property type="entry name" value="PIG-X"/>
    <property type="match status" value="1"/>
</dbReference>
<dbReference type="UniPathway" id="UPA00196"/>
<name>G4U2X4_SERID</name>
<dbReference type="InParanoid" id="G4U2X4"/>
<dbReference type="GO" id="GO:0006506">
    <property type="term" value="P:GPI anchor biosynthetic process"/>
    <property type="evidence" value="ECO:0007669"/>
    <property type="project" value="UniProtKB-UniPathway"/>
</dbReference>
<evidence type="ECO:0000256" key="7">
    <source>
        <dbReference type="ARBA" id="ARBA00022989"/>
    </source>
</evidence>
<dbReference type="GO" id="GO:0005789">
    <property type="term" value="C:endoplasmic reticulum membrane"/>
    <property type="evidence" value="ECO:0007669"/>
    <property type="project" value="UniProtKB-SubCell"/>
</dbReference>
<dbReference type="OrthoDB" id="5546453at2759"/>
<sequence length="220" mass="24978">MSAPTTTVKPKQGFHFTFQNYIPTHQFAQKSDKCAFYVLHSLPPHVFVDPYELEQRLHDNVGAPFRVWGETNLELPVSSVNEGSLVLLGPLKAEQHVELPFHARYARPQKNATHATVVLQNPSLLKVCSQAHTEYWEQRDIKALFTPYDSPFDFETSKVTFDSFTSKAKLKVRIPAGNPQHLAFVEPLTVIAILLATYYMARAIWRAASQFKPKPAIKED</sequence>
<evidence type="ECO:0000313" key="11">
    <source>
        <dbReference type="EMBL" id="CCA77981.1"/>
    </source>
</evidence>
<evidence type="ECO:0000256" key="1">
    <source>
        <dbReference type="ARBA" id="ARBA00004389"/>
    </source>
</evidence>
<accession>G4U2X4</accession>
<gene>
    <name evidence="11" type="ORF">PIIN_00695</name>
</gene>
<comment type="subcellular location">
    <subcellularLocation>
        <location evidence="1 10">Endoplasmic reticulum membrane</location>
        <topology evidence="1 10">Single-pass membrane protein</topology>
    </subcellularLocation>
</comment>
<keyword evidence="4 10" id="KW-0337">GPI-anchor biosynthesis</keyword>
<dbReference type="Pfam" id="PF08320">
    <property type="entry name" value="PIG-X"/>
    <property type="match status" value="1"/>
</dbReference>
<dbReference type="InterPro" id="IPR040039">
    <property type="entry name" value="PIGX"/>
</dbReference>
<keyword evidence="8 10" id="KW-0472">Membrane</keyword>
<dbReference type="HOGENOM" id="CLU_100668_0_0_1"/>
<comment type="similarity">
    <text evidence="3 10">Belongs to the PIGX family.</text>
</comment>
<dbReference type="eggNOG" id="ENOG502SEV4">
    <property type="taxonomic scope" value="Eukaryota"/>
</dbReference>
<evidence type="ECO:0000256" key="10">
    <source>
        <dbReference type="RuleBase" id="RU366056"/>
    </source>
</evidence>
<keyword evidence="9" id="KW-0325">Glycoprotein</keyword>
<evidence type="ECO:0000256" key="6">
    <source>
        <dbReference type="ARBA" id="ARBA00022824"/>
    </source>
</evidence>
<dbReference type="AlphaFoldDB" id="G4U2X4"/>
<keyword evidence="5 10" id="KW-0812">Transmembrane</keyword>